<dbReference type="AlphaFoldDB" id="A0A506YAF8"/>
<dbReference type="PANTHER" id="PTHR33164">
    <property type="entry name" value="TRANSCRIPTIONAL REGULATOR, MARR FAMILY"/>
    <property type="match status" value="1"/>
</dbReference>
<dbReference type="GO" id="GO:0006950">
    <property type="term" value="P:response to stress"/>
    <property type="evidence" value="ECO:0007669"/>
    <property type="project" value="TreeGrafter"/>
</dbReference>
<dbReference type="SMART" id="SM00347">
    <property type="entry name" value="HTH_MARR"/>
    <property type="match status" value="1"/>
</dbReference>
<accession>A0A506YAF8</accession>
<dbReference type="OrthoDB" id="5072918at2"/>
<organism evidence="2 3">
    <name type="scientific">Schumannella soli</name>
    <dbReference type="NCBI Taxonomy" id="2590779"/>
    <lineage>
        <taxon>Bacteria</taxon>
        <taxon>Bacillati</taxon>
        <taxon>Actinomycetota</taxon>
        <taxon>Actinomycetes</taxon>
        <taxon>Micrococcales</taxon>
        <taxon>Microbacteriaceae</taxon>
        <taxon>Schumannella</taxon>
    </lineage>
</organism>
<dbReference type="InterPro" id="IPR036390">
    <property type="entry name" value="WH_DNA-bd_sf"/>
</dbReference>
<dbReference type="SUPFAM" id="SSF46785">
    <property type="entry name" value="Winged helix' DNA-binding domain"/>
    <property type="match status" value="1"/>
</dbReference>
<evidence type="ECO:0000313" key="2">
    <source>
        <dbReference type="EMBL" id="TPW78087.1"/>
    </source>
</evidence>
<gene>
    <name evidence="2" type="ORF">FJ657_05525</name>
</gene>
<dbReference type="GO" id="GO:0003700">
    <property type="term" value="F:DNA-binding transcription factor activity"/>
    <property type="evidence" value="ECO:0007669"/>
    <property type="project" value="InterPro"/>
</dbReference>
<dbReference type="PANTHER" id="PTHR33164:SF43">
    <property type="entry name" value="HTH-TYPE TRANSCRIPTIONAL REPRESSOR YETL"/>
    <property type="match status" value="1"/>
</dbReference>
<keyword evidence="3" id="KW-1185">Reference proteome</keyword>
<dbReference type="EMBL" id="VHQG01000001">
    <property type="protein sequence ID" value="TPW78087.1"/>
    <property type="molecule type" value="Genomic_DNA"/>
</dbReference>
<dbReference type="InterPro" id="IPR000835">
    <property type="entry name" value="HTH_MarR-typ"/>
</dbReference>
<dbReference type="Proteomes" id="UP000316252">
    <property type="component" value="Unassembled WGS sequence"/>
</dbReference>
<proteinExistence type="predicted"/>
<dbReference type="InterPro" id="IPR036388">
    <property type="entry name" value="WH-like_DNA-bd_sf"/>
</dbReference>
<dbReference type="Pfam" id="PF12802">
    <property type="entry name" value="MarR_2"/>
    <property type="match status" value="1"/>
</dbReference>
<comment type="caution">
    <text evidence="2">The sequence shown here is derived from an EMBL/GenBank/DDBJ whole genome shotgun (WGS) entry which is preliminary data.</text>
</comment>
<dbReference type="Gene3D" id="1.10.10.10">
    <property type="entry name" value="Winged helix-like DNA-binding domain superfamily/Winged helix DNA-binding domain"/>
    <property type="match status" value="1"/>
</dbReference>
<name>A0A506YAF8_9MICO</name>
<sequence>MTLMAATEAPEVSELIQALRDYVDARNAALIDARRELGVNELDARALLFIADNPGVRPSQLRDYLGITSAGITTLVDRLISRETVARESDEKDRRVVHLTALVDLENEPWSALYRFDTAFQRAADDYPVEQIAEFSDLLGKLTAGTTSRLP</sequence>
<protein>
    <submittedName>
        <fullName evidence="2">MarR family transcriptional regulator</fullName>
    </submittedName>
</protein>
<reference evidence="2 3" key="1">
    <citation type="submission" date="2019-06" db="EMBL/GenBank/DDBJ databases">
        <authorList>
            <person name="Li F."/>
        </authorList>
    </citation>
    <scope>NUCLEOTIDE SEQUENCE [LARGE SCALE GENOMIC DNA]</scope>
    <source>
        <strain evidence="2 3">10F1D-1</strain>
    </source>
</reference>
<dbReference type="PROSITE" id="PS50995">
    <property type="entry name" value="HTH_MARR_2"/>
    <property type="match status" value="1"/>
</dbReference>
<feature type="domain" description="HTH marR-type" evidence="1">
    <location>
        <begin position="12"/>
        <end position="144"/>
    </location>
</feature>
<evidence type="ECO:0000259" key="1">
    <source>
        <dbReference type="PROSITE" id="PS50995"/>
    </source>
</evidence>
<evidence type="ECO:0000313" key="3">
    <source>
        <dbReference type="Proteomes" id="UP000316252"/>
    </source>
</evidence>
<dbReference type="InterPro" id="IPR039422">
    <property type="entry name" value="MarR/SlyA-like"/>
</dbReference>